<proteinExistence type="predicted"/>
<gene>
    <name evidence="2" type="ORF">K3769_02820</name>
</gene>
<evidence type="ECO:0000313" key="2">
    <source>
        <dbReference type="EMBL" id="MCX4231718.1"/>
    </source>
</evidence>
<keyword evidence="3" id="KW-1185">Reference proteome</keyword>
<evidence type="ECO:0000313" key="3">
    <source>
        <dbReference type="Proteomes" id="UP001165590"/>
    </source>
</evidence>
<dbReference type="Proteomes" id="UP001165590">
    <property type="component" value="Unassembled WGS sequence"/>
</dbReference>
<feature type="region of interest" description="Disordered" evidence="1">
    <location>
        <begin position="437"/>
        <end position="474"/>
    </location>
</feature>
<dbReference type="InterPro" id="IPR025855">
    <property type="entry name" value="Replic_Relax"/>
</dbReference>
<dbReference type="RefSeq" id="WP_267024841.1">
    <property type="nucleotide sequence ID" value="NZ_JAIFZO010000002.1"/>
</dbReference>
<feature type="compositionally biased region" description="Polar residues" evidence="1">
    <location>
        <begin position="456"/>
        <end position="465"/>
    </location>
</feature>
<feature type="compositionally biased region" description="Basic and acidic residues" evidence="1">
    <location>
        <begin position="371"/>
        <end position="394"/>
    </location>
</feature>
<dbReference type="Pfam" id="PF13814">
    <property type="entry name" value="Replic_Relax"/>
    <property type="match status" value="1"/>
</dbReference>
<organism evidence="2 3">
    <name type="scientific">Streptomyces ortus</name>
    <dbReference type="NCBI Taxonomy" id="2867268"/>
    <lineage>
        <taxon>Bacteria</taxon>
        <taxon>Bacillati</taxon>
        <taxon>Actinomycetota</taxon>
        <taxon>Actinomycetes</taxon>
        <taxon>Kitasatosporales</taxon>
        <taxon>Streptomycetaceae</taxon>
        <taxon>Streptomyces</taxon>
    </lineage>
</organism>
<dbReference type="EMBL" id="JAIFZO010000002">
    <property type="protein sequence ID" value="MCX4231718.1"/>
    <property type="molecule type" value="Genomic_DNA"/>
</dbReference>
<evidence type="ECO:0000256" key="1">
    <source>
        <dbReference type="SAM" id="MobiDB-lite"/>
    </source>
</evidence>
<name>A0ABT3V097_9ACTN</name>
<reference evidence="2" key="1">
    <citation type="journal article" date="2022" name="bioRxiv">
        <title>Discovery and biosynthetic assessment of Streptomyces ortus sp nov. isolated from a deep-sea sponge.</title>
        <authorList>
            <person name="Williams S.E."/>
        </authorList>
    </citation>
    <scope>NUCLEOTIDE SEQUENCE</scope>
    <source>
        <strain evidence="2">A15ISP2-DRY2</strain>
    </source>
</reference>
<sequence length="474" mass="51971">MGGSKAYPYGSTAAVRGHVLAALGVLKVATADQVHRLTAPGHKDNKAFRNALLDLSRHGLTVSEGSARDGNKLWRLTPLGLGAAAEVLCRTVGEMGSTARGAARSGAPHAMAVNETIIAITRTVPEPTRPVRRTTATTLPIPAQITAAATVSDASTGESAVPGVVAGVGSVRAWSTEVAMALPSSGRNRATVRTDAVLHAPEAGVPVLLFEVDNCTESADVLAAKFDRYRRFFRQKTKDHQGRELPVWRTLYPPTFREGYPPVAVVFNPGARTGEQALRNRMNRVLDLTREFWSGSWERMGGYNGEPDDGYRDYGDAIPLLFTTLPLLQEQGPLGEVWRRCGHRQWQILTDALANPDDIEVWRHRDEQRSQEREAHWEAERARQQEDWKREREAGVSGWENTSHYVPDDASGGRGPVSAPAACERCGLPVTGRPGYLYDDVPPEDGRHCPDCRTGLRQQPRTLRQSLFGKRPGR</sequence>
<feature type="region of interest" description="Disordered" evidence="1">
    <location>
        <begin position="371"/>
        <end position="395"/>
    </location>
</feature>
<accession>A0ABT3V097</accession>
<protein>
    <submittedName>
        <fullName evidence="2">Replication-relaxation family protein</fullName>
    </submittedName>
</protein>
<comment type="caution">
    <text evidence="2">The sequence shown here is derived from an EMBL/GenBank/DDBJ whole genome shotgun (WGS) entry which is preliminary data.</text>
</comment>